<feature type="binding site" evidence="7 10">
    <location>
        <position position="83"/>
    </location>
    <ligand>
        <name>Mg(2+)</name>
        <dbReference type="ChEBI" id="CHEBI:18420"/>
    </ligand>
</feature>
<dbReference type="AlphaFoldDB" id="A0A178MD93"/>
<dbReference type="EMBL" id="LWQS01000043">
    <property type="protein sequence ID" value="OAN46513.1"/>
    <property type="molecule type" value="Genomic_DNA"/>
</dbReference>
<evidence type="ECO:0000256" key="7">
    <source>
        <dbReference type="HAMAP-Rule" id="MF_00156"/>
    </source>
</evidence>
<keyword evidence="5 7" id="KW-0808">Transferase</keyword>
<dbReference type="SUPFAM" id="SSF51621">
    <property type="entry name" value="Phosphoenolpyruvate/pyruvate domain"/>
    <property type="match status" value="1"/>
</dbReference>
<feature type="binding site" evidence="7 10">
    <location>
        <position position="44"/>
    </location>
    <ligand>
        <name>Mg(2+)</name>
        <dbReference type="ChEBI" id="CHEBI:18420"/>
    </ligand>
</feature>
<dbReference type="GO" id="GO:0032259">
    <property type="term" value="P:methylation"/>
    <property type="evidence" value="ECO:0007669"/>
    <property type="project" value="UniProtKB-KW"/>
</dbReference>
<comment type="subcellular location">
    <subcellularLocation>
        <location evidence="7">Cytoplasm</location>
    </subcellularLocation>
</comment>
<dbReference type="PANTHER" id="PTHR20881">
    <property type="entry name" value="3-METHYL-2-OXOBUTANOATE HYDROXYMETHYLTRANSFERASE"/>
    <property type="match status" value="1"/>
</dbReference>
<evidence type="ECO:0000256" key="8">
    <source>
        <dbReference type="PIRSR" id="PIRSR000388-1"/>
    </source>
</evidence>
<dbReference type="NCBIfam" id="TIGR00222">
    <property type="entry name" value="panB"/>
    <property type="match status" value="1"/>
</dbReference>
<dbReference type="GO" id="GO:0003864">
    <property type="term" value="F:3-methyl-2-oxobutanoate hydroxymethyltransferase activity"/>
    <property type="evidence" value="ECO:0007669"/>
    <property type="project" value="UniProtKB-UniRule"/>
</dbReference>
<dbReference type="RefSeq" id="WP_066785530.1">
    <property type="nucleotide sequence ID" value="NZ_LWQS01000043.1"/>
</dbReference>
<comment type="pathway">
    <text evidence="1 7">Cofactor biosynthesis; (R)-pantothenate biosynthesis; (R)-pantoate from 3-methyl-2-oxobutanoate: step 1/2.</text>
</comment>
<keyword evidence="4 7" id="KW-0566">Pantothenate biosynthesis</keyword>
<feature type="binding site" evidence="7 9">
    <location>
        <begin position="44"/>
        <end position="45"/>
    </location>
    <ligand>
        <name>3-methyl-2-oxobutanoate</name>
        <dbReference type="ChEBI" id="CHEBI:11851"/>
    </ligand>
</feature>
<dbReference type="STRING" id="1707952.A6A03_11985"/>
<comment type="subunit">
    <text evidence="3 7">Homodecamer; pentamer of dimers.</text>
</comment>
<dbReference type="InterPro" id="IPR040442">
    <property type="entry name" value="Pyrv_kinase-like_dom_sf"/>
</dbReference>
<comment type="caution">
    <text evidence="11">The sequence shown here is derived from an EMBL/GenBank/DDBJ whole genome shotgun (WGS) entry which is preliminary data.</text>
</comment>
<organism evidence="11 12">
    <name type="scientific">Chloroflexus islandicus</name>
    <dbReference type="NCBI Taxonomy" id="1707952"/>
    <lineage>
        <taxon>Bacteria</taxon>
        <taxon>Bacillati</taxon>
        <taxon>Chloroflexota</taxon>
        <taxon>Chloroflexia</taxon>
        <taxon>Chloroflexales</taxon>
        <taxon>Chloroflexineae</taxon>
        <taxon>Chloroflexaceae</taxon>
        <taxon>Chloroflexus</taxon>
    </lineage>
</organism>
<dbReference type="UniPathway" id="UPA00028">
    <property type="reaction ID" value="UER00003"/>
</dbReference>
<evidence type="ECO:0000256" key="5">
    <source>
        <dbReference type="ARBA" id="ARBA00022679"/>
    </source>
</evidence>
<gene>
    <name evidence="7" type="primary">panB</name>
    <name evidence="11" type="ORF">A6A03_11985</name>
</gene>
<comment type="catalytic activity">
    <reaction evidence="7">
        <text>(6R)-5,10-methylene-5,6,7,8-tetrahydrofolate + 3-methyl-2-oxobutanoate + H2O = 2-dehydropantoate + (6S)-5,6,7,8-tetrahydrofolate</text>
        <dbReference type="Rhea" id="RHEA:11824"/>
        <dbReference type="ChEBI" id="CHEBI:11561"/>
        <dbReference type="ChEBI" id="CHEBI:11851"/>
        <dbReference type="ChEBI" id="CHEBI:15377"/>
        <dbReference type="ChEBI" id="CHEBI:15636"/>
        <dbReference type="ChEBI" id="CHEBI:57453"/>
        <dbReference type="EC" id="2.1.2.11"/>
    </reaction>
</comment>
<evidence type="ECO:0000256" key="2">
    <source>
        <dbReference type="ARBA" id="ARBA00008676"/>
    </source>
</evidence>
<dbReference type="HAMAP" id="MF_00156">
    <property type="entry name" value="PanB"/>
    <property type="match status" value="1"/>
</dbReference>
<dbReference type="InterPro" id="IPR015813">
    <property type="entry name" value="Pyrv/PenolPyrv_kinase-like_dom"/>
</dbReference>
<evidence type="ECO:0000313" key="11">
    <source>
        <dbReference type="EMBL" id="OAN46513.1"/>
    </source>
</evidence>
<dbReference type="InterPro" id="IPR003700">
    <property type="entry name" value="Pantoate_hydroxy_MeTrfase"/>
</dbReference>
<keyword evidence="11" id="KW-0489">Methyltransferase</keyword>
<reference evidence="11 12" key="1">
    <citation type="submission" date="2016-04" db="EMBL/GenBank/DDBJ databases">
        <title>Chloroflexus islandicus sp. nov., a thermophilic filamentous anoxygenic phototrophic bacterium from geyser Strokkur (Iceland).</title>
        <authorList>
            <person name="Gaisin V.A."/>
            <person name="Kalashnikov A.M."/>
            <person name="Sukhacheva M.V."/>
            <person name="Grouzdev D.S."/>
            <person name="Ivanov T.M."/>
            <person name="Kuznetsov B."/>
            <person name="Gorlenko V.M."/>
        </authorList>
    </citation>
    <scope>NUCLEOTIDE SEQUENCE [LARGE SCALE GENOMIC DNA]</scope>
    <source>
        <strain evidence="12">isl-2</strain>
    </source>
</reference>
<evidence type="ECO:0000313" key="12">
    <source>
        <dbReference type="Proteomes" id="UP000078287"/>
    </source>
</evidence>
<keyword evidence="7 10" id="KW-0460">Magnesium</keyword>
<evidence type="ECO:0000256" key="1">
    <source>
        <dbReference type="ARBA" id="ARBA00005033"/>
    </source>
</evidence>
<accession>A0A178MD93</accession>
<feature type="binding site" evidence="7 9">
    <location>
        <position position="112"/>
    </location>
    <ligand>
        <name>3-methyl-2-oxobutanoate</name>
        <dbReference type="ChEBI" id="CHEBI:11851"/>
    </ligand>
</feature>
<feature type="binding site" evidence="7 10">
    <location>
        <position position="114"/>
    </location>
    <ligand>
        <name>Mg(2+)</name>
        <dbReference type="ChEBI" id="CHEBI:18420"/>
    </ligand>
</feature>
<dbReference type="FunFam" id="3.20.20.60:FF:000003">
    <property type="entry name" value="3-methyl-2-oxobutanoate hydroxymethyltransferase"/>
    <property type="match status" value="1"/>
</dbReference>
<dbReference type="GO" id="GO:0005737">
    <property type="term" value="C:cytoplasm"/>
    <property type="evidence" value="ECO:0007669"/>
    <property type="project" value="UniProtKB-SubCell"/>
</dbReference>
<feature type="active site" description="Proton acceptor" evidence="7 8">
    <location>
        <position position="180"/>
    </location>
</feature>
<dbReference type="NCBIfam" id="NF001452">
    <property type="entry name" value="PRK00311.1"/>
    <property type="match status" value="1"/>
</dbReference>
<dbReference type="GO" id="GO:0015940">
    <property type="term" value="P:pantothenate biosynthetic process"/>
    <property type="evidence" value="ECO:0007669"/>
    <property type="project" value="UniProtKB-UniRule"/>
</dbReference>
<comment type="function">
    <text evidence="6 7">Catalyzes the reversible reaction in which hydroxymethyl group from 5,10-methylenetetrahydrofolate is transferred onto alpha-ketoisovalerate to form ketopantoate.</text>
</comment>
<evidence type="ECO:0000256" key="3">
    <source>
        <dbReference type="ARBA" id="ARBA00011424"/>
    </source>
</evidence>
<proteinExistence type="inferred from homology"/>
<dbReference type="GO" id="GO:0008168">
    <property type="term" value="F:methyltransferase activity"/>
    <property type="evidence" value="ECO:0007669"/>
    <property type="project" value="UniProtKB-KW"/>
</dbReference>
<evidence type="ECO:0000256" key="9">
    <source>
        <dbReference type="PIRSR" id="PIRSR000388-2"/>
    </source>
</evidence>
<evidence type="ECO:0000256" key="10">
    <source>
        <dbReference type="PIRSR" id="PIRSR000388-3"/>
    </source>
</evidence>
<dbReference type="GO" id="GO:0000287">
    <property type="term" value="F:magnesium ion binding"/>
    <property type="evidence" value="ECO:0007669"/>
    <property type="project" value="TreeGrafter"/>
</dbReference>
<dbReference type="Gene3D" id="3.20.20.60">
    <property type="entry name" value="Phosphoenolpyruvate-binding domains"/>
    <property type="match status" value="1"/>
</dbReference>
<dbReference type="CDD" id="cd06557">
    <property type="entry name" value="KPHMT-like"/>
    <property type="match status" value="1"/>
</dbReference>
<protein>
    <recommendedName>
        <fullName evidence="7">3-methyl-2-oxobutanoate hydroxymethyltransferase</fullName>
        <ecNumber evidence="7">2.1.2.11</ecNumber>
    </recommendedName>
    <alternativeName>
        <fullName evidence="7">Ketopantoate hydroxymethyltransferase</fullName>
        <shortName evidence="7">KPHMT</shortName>
    </alternativeName>
</protein>
<name>A0A178MD93_9CHLR</name>
<comment type="cofactor">
    <cofactor evidence="7 10">
        <name>Mg(2+)</name>
        <dbReference type="ChEBI" id="CHEBI:18420"/>
    </cofactor>
    <text evidence="7 10">Binds 1 Mg(2+) ion per subunit.</text>
</comment>
<dbReference type="Proteomes" id="UP000078287">
    <property type="component" value="Unassembled WGS sequence"/>
</dbReference>
<dbReference type="OrthoDB" id="9781789at2"/>
<dbReference type="PIRSF" id="PIRSF000388">
    <property type="entry name" value="Pantoate_hydroxy_MeTrfase"/>
    <property type="match status" value="1"/>
</dbReference>
<dbReference type="EC" id="2.1.2.11" evidence="7"/>
<comment type="similarity">
    <text evidence="2 7">Belongs to the PanB family.</text>
</comment>
<keyword evidence="7 10" id="KW-0479">Metal-binding</keyword>
<evidence type="ECO:0000256" key="4">
    <source>
        <dbReference type="ARBA" id="ARBA00022655"/>
    </source>
</evidence>
<dbReference type="PANTHER" id="PTHR20881:SF0">
    <property type="entry name" value="3-METHYL-2-OXOBUTANOATE HYDROXYMETHYLTRANSFERASE"/>
    <property type="match status" value="1"/>
</dbReference>
<keyword evidence="7" id="KW-0963">Cytoplasm</keyword>
<dbReference type="Pfam" id="PF02548">
    <property type="entry name" value="Pantoate_transf"/>
    <property type="match status" value="1"/>
</dbReference>
<feature type="binding site" evidence="7 9">
    <location>
        <position position="83"/>
    </location>
    <ligand>
        <name>3-methyl-2-oxobutanoate</name>
        <dbReference type="ChEBI" id="CHEBI:11851"/>
    </ligand>
</feature>
<evidence type="ECO:0000256" key="6">
    <source>
        <dbReference type="ARBA" id="ARBA00056497"/>
    </source>
</evidence>
<keyword evidence="12" id="KW-1185">Reference proteome</keyword>
<sequence>MRTTIRDIQQMRDRGERIPMVTAYDYTSAQIADRAGIPMILVGDSLGMVVLGHESTVPVTLDEMLHHTRAVVRGARKALVVGDLPFLTYASPEQAVISAGRMLQEAGAQAVKLEGGVHIAPTIARLVHLGIPVMGHIGFTPQAVNQIGLRVQGKRAAEAQQLLADALAVQEAGAFAVVIELVPAELAQAITERLRIPTIGIGAGAGCSGQVQVWHDMLGLYSDFVPRHARRYANLAAIIGEALAQYANDVRAGAFPGPEHSSRMDADELAAALRQFDAGAPSEEPV</sequence>